<dbReference type="EMBL" id="FN649741">
    <property type="protein sequence ID" value="CBN80359.1"/>
    <property type="molecule type" value="Genomic_DNA"/>
</dbReference>
<dbReference type="InParanoid" id="D8LP88"/>
<reference evidence="1 2" key="1">
    <citation type="journal article" date="2010" name="Nature">
        <title>The Ectocarpus genome and the independent evolution of multicellularity in brown algae.</title>
        <authorList>
            <person name="Cock J.M."/>
            <person name="Sterck L."/>
            <person name="Rouze P."/>
            <person name="Scornet D."/>
            <person name="Allen A.E."/>
            <person name="Amoutzias G."/>
            <person name="Anthouard V."/>
            <person name="Artiguenave F."/>
            <person name="Aury J.M."/>
            <person name="Badger J.H."/>
            <person name="Beszteri B."/>
            <person name="Billiau K."/>
            <person name="Bonnet E."/>
            <person name="Bothwell J.H."/>
            <person name="Bowler C."/>
            <person name="Boyen C."/>
            <person name="Brownlee C."/>
            <person name="Carrano C.J."/>
            <person name="Charrier B."/>
            <person name="Cho G.Y."/>
            <person name="Coelho S.M."/>
            <person name="Collen J."/>
            <person name="Corre E."/>
            <person name="Da Silva C."/>
            <person name="Delage L."/>
            <person name="Delaroque N."/>
            <person name="Dittami S.M."/>
            <person name="Doulbeau S."/>
            <person name="Elias M."/>
            <person name="Farnham G."/>
            <person name="Gachon C.M."/>
            <person name="Gschloessl B."/>
            <person name="Heesch S."/>
            <person name="Jabbari K."/>
            <person name="Jubin C."/>
            <person name="Kawai H."/>
            <person name="Kimura K."/>
            <person name="Kloareg B."/>
            <person name="Kupper F.C."/>
            <person name="Lang D."/>
            <person name="Le Bail A."/>
            <person name="Leblanc C."/>
            <person name="Lerouge P."/>
            <person name="Lohr M."/>
            <person name="Lopez P.J."/>
            <person name="Martens C."/>
            <person name="Maumus F."/>
            <person name="Michel G."/>
            <person name="Miranda-Saavedra D."/>
            <person name="Morales J."/>
            <person name="Moreau H."/>
            <person name="Motomura T."/>
            <person name="Nagasato C."/>
            <person name="Napoli C.A."/>
            <person name="Nelson D.R."/>
            <person name="Nyvall-Collen P."/>
            <person name="Peters A.F."/>
            <person name="Pommier C."/>
            <person name="Potin P."/>
            <person name="Poulain J."/>
            <person name="Quesneville H."/>
            <person name="Read B."/>
            <person name="Rensing S.A."/>
            <person name="Ritter A."/>
            <person name="Rousvoal S."/>
            <person name="Samanta M."/>
            <person name="Samson G."/>
            <person name="Schroeder D.C."/>
            <person name="Segurens B."/>
            <person name="Strittmatter M."/>
            <person name="Tonon T."/>
            <person name="Tregear J.W."/>
            <person name="Valentin K."/>
            <person name="von Dassow P."/>
            <person name="Yamagishi T."/>
            <person name="Van de Peer Y."/>
            <person name="Wincker P."/>
        </authorList>
    </citation>
    <scope>NUCLEOTIDE SEQUENCE [LARGE SCALE GENOMIC DNA]</scope>
    <source>
        <strain evidence="2">Ec32 / CCAP1310/4</strain>
    </source>
</reference>
<evidence type="ECO:0000313" key="2">
    <source>
        <dbReference type="Proteomes" id="UP000002630"/>
    </source>
</evidence>
<dbReference type="EMBL" id="FN648730">
    <property type="protein sequence ID" value="CBN80359.1"/>
    <property type="molecule type" value="Genomic_DNA"/>
</dbReference>
<protein>
    <submittedName>
        <fullName evidence="1">EsV-1-55</fullName>
    </submittedName>
</protein>
<sequence>MKYEYTWNHLLLLAKVCGKTDDDDSVTASWVQITEEHNKQTFPFTLWPLTYRTCEVTTSPAMCTPVQVRTTDYTVKVFKANEVVIVCIQDSFQDSSRGSVCSHPCLAEFDGDGHTGSGSDFLSSDAENHVDKHSLSKTEPLLSCHVAHCYNRMKAKVNDVIYDIQDNVECVICTGYGEAAAMASCVACDMSRSYEAEKEFLGLETTRVLVDFVGFSDGIVASPTYWKQNSVSIDKYILVVFEGQASATTSVANLVANPHSLRVTIDAFPANPPAMSRSMSVLAKLRDKTKRERKTKQPKQLARRISEYIIALNNKVNIQATSN</sequence>
<evidence type="ECO:0000313" key="1">
    <source>
        <dbReference type="EMBL" id="CBN80359.1"/>
    </source>
</evidence>
<proteinExistence type="predicted"/>
<accession>D8LP88</accession>
<gene>
    <name evidence="1" type="ORF">Esi_0052_0221</name>
</gene>
<name>D8LP88_ECTSI</name>
<keyword evidence="2" id="KW-1185">Reference proteome</keyword>
<dbReference type="Proteomes" id="UP000002630">
    <property type="component" value="Linkage Group LG16"/>
</dbReference>
<organism evidence="1 2">
    <name type="scientific">Ectocarpus siliculosus</name>
    <name type="common">Brown alga</name>
    <name type="synonym">Conferva siliculosa</name>
    <dbReference type="NCBI Taxonomy" id="2880"/>
    <lineage>
        <taxon>Eukaryota</taxon>
        <taxon>Sar</taxon>
        <taxon>Stramenopiles</taxon>
        <taxon>Ochrophyta</taxon>
        <taxon>PX clade</taxon>
        <taxon>Phaeophyceae</taxon>
        <taxon>Ectocarpales</taxon>
        <taxon>Ectocarpaceae</taxon>
        <taxon>Ectocarpus</taxon>
    </lineage>
</organism>
<dbReference type="AlphaFoldDB" id="D8LP88"/>